<comment type="caution">
    <text evidence="1">The sequence shown here is derived from an EMBL/GenBank/DDBJ whole genome shotgun (WGS) entry which is preliminary data.</text>
</comment>
<sequence>MRHAWVLLFSVHISTVDRVHMREYVRGRRNFGKGNVMRKETSDAAAVTKPLPTMDEIFDALSTLSERGEKPTRRAAYELLAQR</sequence>
<name>A0A2H0U813_9BACT</name>
<evidence type="ECO:0000313" key="1">
    <source>
        <dbReference type="EMBL" id="PIR82554.1"/>
    </source>
</evidence>
<dbReference type="AlphaFoldDB" id="A0A2H0U813"/>
<dbReference type="EMBL" id="PFBM01000012">
    <property type="protein sequence ID" value="PIR82554.1"/>
    <property type="molecule type" value="Genomic_DNA"/>
</dbReference>
<gene>
    <name evidence="1" type="ORF">COU20_02020</name>
</gene>
<reference evidence="2" key="1">
    <citation type="submission" date="2017-09" db="EMBL/GenBank/DDBJ databases">
        <title>Depth-based differentiation of microbial function through sediment-hosted aquifers and enrichment of novel symbionts in the deep terrestrial subsurface.</title>
        <authorList>
            <person name="Probst A.J."/>
            <person name="Ladd B."/>
            <person name="Jarett J.K."/>
            <person name="Geller-Mcgrath D.E."/>
            <person name="Sieber C.M.K."/>
            <person name="Emerson J.B."/>
            <person name="Anantharaman K."/>
            <person name="Thomas B.C."/>
            <person name="Malmstrom R."/>
            <person name="Stieglmeier M."/>
            <person name="Klingl A."/>
            <person name="Woyke T."/>
            <person name="Ryan C.M."/>
            <person name="Banfield J.F."/>
        </authorList>
    </citation>
    <scope>NUCLEOTIDE SEQUENCE [LARGE SCALE GENOMIC DNA]</scope>
</reference>
<dbReference type="Proteomes" id="UP000231379">
    <property type="component" value="Unassembled WGS sequence"/>
</dbReference>
<protein>
    <submittedName>
        <fullName evidence="1">Uncharacterized protein</fullName>
    </submittedName>
</protein>
<accession>A0A2H0U813</accession>
<organism evidence="1 2">
    <name type="scientific">Candidatus Kaiserbacteria bacterium CG10_big_fil_rev_8_21_14_0_10_59_10</name>
    <dbReference type="NCBI Taxonomy" id="1974612"/>
    <lineage>
        <taxon>Bacteria</taxon>
        <taxon>Candidatus Kaiseribacteriota</taxon>
    </lineage>
</organism>
<proteinExistence type="predicted"/>
<evidence type="ECO:0000313" key="2">
    <source>
        <dbReference type="Proteomes" id="UP000231379"/>
    </source>
</evidence>